<feature type="transmembrane region" description="Helical" evidence="1">
    <location>
        <begin position="7"/>
        <end position="28"/>
    </location>
</feature>
<evidence type="ECO:0008006" key="4">
    <source>
        <dbReference type="Google" id="ProtNLM"/>
    </source>
</evidence>
<dbReference type="InterPro" id="IPR007462">
    <property type="entry name" value="COV1-like"/>
</dbReference>
<keyword evidence="1" id="KW-1133">Transmembrane helix</keyword>
<accession>A0ABS1E201</accession>
<proteinExistence type="predicted"/>
<keyword evidence="1" id="KW-0812">Transmembrane</keyword>
<evidence type="ECO:0000313" key="3">
    <source>
        <dbReference type="Proteomes" id="UP000738126"/>
    </source>
</evidence>
<dbReference type="PANTHER" id="PTHR31876:SF26">
    <property type="entry name" value="PROTEIN LIKE COV 2"/>
    <property type="match status" value="1"/>
</dbReference>
<dbReference type="PANTHER" id="PTHR31876">
    <property type="entry name" value="COV-LIKE PROTEIN 1"/>
    <property type="match status" value="1"/>
</dbReference>
<sequence length="211" mass="23045">MRRLGTLFLKGLLAVLPAAVTLYLLYWLLTTAERLLGSLVRVVLPDAWYLPGMGVALAVSGILAVGTLLNFYVLRRVWEWGERLMLRLPVARTVYGAVQDLTEFVSRAEELGDQVVTVPLPGSDYRLLGVVTRREWQGVAKGLGGEETIAVYTPMSYQVGGYTLLVPASAVEPVEMSVEDAMRFAVTAGMSTYKRSSPLEDSRSDSDAAEG</sequence>
<keyword evidence="1" id="KW-0472">Membrane</keyword>
<gene>
    <name evidence="2" type="ORF">CKO13_01995</name>
</gene>
<keyword evidence="3" id="KW-1185">Reference proteome</keyword>
<reference evidence="2 3" key="1">
    <citation type="journal article" date="2020" name="Microorganisms">
        <title>Osmotic Adaptation and Compatible Solute Biosynthesis of Phototrophic Bacteria as Revealed from Genome Analyses.</title>
        <authorList>
            <person name="Imhoff J.F."/>
            <person name="Rahn T."/>
            <person name="Kunzel S."/>
            <person name="Keller A."/>
            <person name="Neulinger S.C."/>
        </authorList>
    </citation>
    <scope>NUCLEOTIDE SEQUENCE [LARGE SCALE GENOMIC DNA]</scope>
    <source>
        <strain evidence="2 3">DSM 15116</strain>
    </source>
</reference>
<dbReference type="Proteomes" id="UP000738126">
    <property type="component" value="Unassembled WGS sequence"/>
</dbReference>
<feature type="transmembrane region" description="Helical" evidence="1">
    <location>
        <begin position="48"/>
        <end position="74"/>
    </location>
</feature>
<protein>
    <recommendedName>
        <fullName evidence="4">DUF502 domain-containing protein</fullName>
    </recommendedName>
</protein>
<evidence type="ECO:0000256" key="1">
    <source>
        <dbReference type="SAM" id="Phobius"/>
    </source>
</evidence>
<dbReference type="RefSeq" id="WP_200256315.1">
    <property type="nucleotide sequence ID" value="NZ_NRSH01000010.1"/>
</dbReference>
<name>A0ABS1E201_9GAMM</name>
<dbReference type="Pfam" id="PF04367">
    <property type="entry name" value="DUF502"/>
    <property type="match status" value="1"/>
</dbReference>
<comment type="caution">
    <text evidence="2">The sequence shown here is derived from an EMBL/GenBank/DDBJ whole genome shotgun (WGS) entry which is preliminary data.</text>
</comment>
<dbReference type="EMBL" id="NRSH01000010">
    <property type="protein sequence ID" value="MBK1725811.1"/>
    <property type="molecule type" value="Genomic_DNA"/>
</dbReference>
<organism evidence="2 3">
    <name type="scientific">Halorhodospira neutriphila</name>
    <dbReference type="NCBI Taxonomy" id="168379"/>
    <lineage>
        <taxon>Bacteria</taxon>
        <taxon>Pseudomonadati</taxon>
        <taxon>Pseudomonadota</taxon>
        <taxon>Gammaproteobacteria</taxon>
        <taxon>Chromatiales</taxon>
        <taxon>Ectothiorhodospiraceae</taxon>
        <taxon>Halorhodospira</taxon>
    </lineage>
</organism>
<evidence type="ECO:0000313" key="2">
    <source>
        <dbReference type="EMBL" id="MBK1725811.1"/>
    </source>
</evidence>